<evidence type="ECO:0000256" key="13">
    <source>
        <dbReference type="SAM" id="Phobius"/>
    </source>
</evidence>
<reference evidence="14" key="1">
    <citation type="journal article" date="2023" name="Insect Mol. Biol.">
        <title>Genome sequencing provides insights into the evolution of gene families encoding plant cell wall-degrading enzymes in longhorned beetles.</title>
        <authorList>
            <person name="Shin N.R."/>
            <person name="Okamura Y."/>
            <person name="Kirsch R."/>
            <person name="Pauchet Y."/>
        </authorList>
    </citation>
    <scope>NUCLEOTIDE SEQUENCE</scope>
    <source>
        <strain evidence="14">AMC_N1</strain>
    </source>
</reference>
<keyword evidence="12 13" id="KW-0472">Membrane</keyword>
<evidence type="ECO:0000256" key="9">
    <source>
        <dbReference type="ARBA" id="ARBA00023002"/>
    </source>
</evidence>
<dbReference type="AlphaFoldDB" id="A0AAV8X665"/>
<dbReference type="GO" id="GO:0005789">
    <property type="term" value="C:endoplasmic reticulum membrane"/>
    <property type="evidence" value="ECO:0007669"/>
    <property type="project" value="UniProtKB-SubCell"/>
</dbReference>
<feature type="transmembrane region" description="Helical" evidence="13">
    <location>
        <begin position="6"/>
        <end position="25"/>
    </location>
</feature>
<evidence type="ECO:0000256" key="2">
    <source>
        <dbReference type="ARBA" id="ARBA00004524"/>
    </source>
</evidence>
<evidence type="ECO:0000256" key="8">
    <source>
        <dbReference type="ARBA" id="ARBA00022848"/>
    </source>
</evidence>
<comment type="caution">
    <text evidence="14">The sequence shown here is derived from an EMBL/GenBank/DDBJ whole genome shotgun (WGS) entry which is preliminary data.</text>
</comment>
<dbReference type="PANTHER" id="PTHR24292:SF103">
    <property type="entry name" value="CYTOCHROME P450 6BS1"/>
    <property type="match status" value="1"/>
</dbReference>
<evidence type="ECO:0000313" key="14">
    <source>
        <dbReference type="EMBL" id="KAJ8934437.1"/>
    </source>
</evidence>
<dbReference type="InterPro" id="IPR036396">
    <property type="entry name" value="Cyt_P450_sf"/>
</dbReference>
<keyword evidence="8" id="KW-0492">Microsome</keyword>
<keyword evidence="9" id="KW-0560">Oxidoreductase</keyword>
<keyword evidence="13" id="KW-0812">Transmembrane</keyword>
<name>A0AAV8X665_9CUCU</name>
<keyword evidence="13" id="KW-1133">Transmembrane helix</keyword>
<evidence type="ECO:0000256" key="1">
    <source>
        <dbReference type="ARBA" id="ARBA00001971"/>
    </source>
</evidence>
<sequence>MALSLPDNIPAILLAALAILVYAYFKRAHSYWKSMGVPQLEPSFPFGDMASVIFRKQNMGDKIKEIYDTMKGRRYVGLYFFSRPAFLPLDPVLIKNILSRDFQHFYDRGDLLR</sequence>
<keyword evidence="11" id="KW-0503">Monooxygenase</keyword>
<dbReference type="GO" id="GO:0020037">
    <property type="term" value="F:heme binding"/>
    <property type="evidence" value="ECO:0007669"/>
    <property type="project" value="InterPro"/>
</dbReference>
<evidence type="ECO:0000256" key="6">
    <source>
        <dbReference type="ARBA" id="ARBA00022723"/>
    </source>
</evidence>
<organism evidence="14 15">
    <name type="scientific">Aromia moschata</name>
    <dbReference type="NCBI Taxonomy" id="1265417"/>
    <lineage>
        <taxon>Eukaryota</taxon>
        <taxon>Metazoa</taxon>
        <taxon>Ecdysozoa</taxon>
        <taxon>Arthropoda</taxon>
        <taxon>Hexapoda</taxon>
        <taxon>Insecta</taxon>
        <taxon>Pterygota</taxon>
        <taxon>Neoptera</taxon>
        <taxon>Endopterygota</taxon>
        <taxon>Coleoptera</taxon>
        <taxon>Polyphaga</taxon>
        <taxon>Cucujiformia</taxon>
        <taxon>Chrysomeloidea</taxon>
        <taxon>Cerambycidae</taxon>
        <taxon>Cerambycinae</taxon>
        <taxon>Callichromatini</taxon>
        <taxon>Aromia</taxon>
    </lineage>
</organism>
<comment type="cofactor">
    <cofactor evidence="1">
        <name>heme</name>
        <dbReference type="ChEBI" id="CHEBI:30413"/>
    </cofactor>
</comment>
<dbReference type="GO" id="GO:0005506">
    <property type="term" value="F:iron ion binding"/>
    <property type="evidence" value="ECO:0007669"/>
    <property type="project" value="InterPro"/>
</dbReference>
<dbReference type="GO" id="GO:0016705">
    <property type="term" value="F:oxidoreductase activity, acting on paired donors, with incorporation or reduction of molecular oxygen"/>
    <property type="evidence" value="ECO:0007669"/>
    <property type="project" value="InterPro"/>
</dbReference>
<dbReference type="GO" id="GO:0004497">
    <property type="term" value="F:monooxygenase activity"/>
    <property type="evidence" value="ECO:0007669"/>
    <property type="project" value="UniProtKB-KW"/>
</dbReference>
<dbReference type="Gene3D" id="1.10.630.10">
    <property type="entry name" value="Cytochrome P450"/>
    <property type="match status" value="1"/>
</dbReference>
<evidence type="ECO:0000256" key="3">
    <source>
        <dbReference type="ARBA" id="ARBA00004586"/>
    </source>
</evidence>
<keyword evidence="6" id="KW-0479">Metal-binding</keyword>
<gene>
    <name evidence="14" type="ORF">NQ318_017138</name>
</gene>
<accession>A0AAV8X665</accession>
<comment type="similarity">
    <text evidence="4">Belongs to the cytochrome P450 family.</text>
</comment>
<dbReference type="PANTHER" id="PTHR24292">
    <property type="entry name" value="CYTOCHROME P450"/>
    <property type="match status" value="1"/>
</dbReference>
<comment type="subcellular location">
    <subcellularLocation>
        <location evidence="3">Endoplasmic reticulum membrane</location>
    </subcellularLocation>
    <subcellularLocation>
        <location evidence="2">Microsome membrane</location>
    </subcellularLocation>
</comment>
<keyword evidence="10" id="KW-0408">Iron</keyword>
<evidence type="ECO:0000256" key="4">
    <source>
        <dbReference type="ARBA" id="ARBA00010617"/>
    </source>
</evidence>
<keyword evidence="5" id="KW-0349">Heme</keyword>
<evidence type="ECO:0000256" key="10">
    <source>
        <dbReference type="ARBA" id="ARBA00023004"/>
    </source>
</evidence>
<evidence type="ECO:0000256" key="7">
    <source>
        <dbReference type="ARBA" id="ARBA00022824"/>
    </source>
</evidence>
<evidence type="ECO:0000256" key="12">
    <source>
        <dbReference type="ARBA" id="ARBA00023136"/>
    </source>
</evidence>
<evidence type="ECO:0000313" key="15">
    <source>
        <dbReference type="Proteomes" id="UP001162162"/>
    </source>
</evidence>
<dbReference type="EMBL" id="JAPWTK010001044">
    <property type="protein sequence ID" value="KAJ8934437.1"/>
    <property type="molecule type" value="Genomic_DNA"/>
</dbReference>
<protein>
    <recommendedName>
        <fullName evidence="16">Cytochrome P450</fullName>
    </recommendedName>
</protein>
<evidence type="ECO:0000256" key="11">
    <source>
        <dbReference type="ARBA" id="ARBA00023033"/>
    </source>
</evidence>
<dbReference type="InterPro" id="IPR050476">
    <property type="entry name" value="Insect_CytP450_Detox"/>
</dbReference>
<proteinExistence type="inferred from homology"/>
<dbReference type="Proteomes" id="UP001162162">
    <property type="component" value="Unassembled WGS sequence"/>
</dbReference>
<evidence type="ECO:0008006" key="16">
    <source>
        <dbReference type="Google" id="ProtNLM"/>
    </source>
</evidence>
<keyword evidence="7" id="KW-0256">Endoplasmic reticulum</keyword>
<keyword evidence="15" id="KW-1185">Reference proteome</keyword>
<evidence type="ECO:0000256" key="5">
    <source>
        <dbReference type="ARBA" id="ARBA00022617"/>
    </source>
</evidence>